<organism evidence="1 2">
    <name type="scientific">Velocimicrobium porci</name>
    <dbReference type="NCBI Taxonomy" id="2606634"/>
    <lineage>
        <taxon>Bacteria</taxon>
        <taxon>Bacillati</taxon>
        <taxon>Bacillota</taxon>
        <taxon>Clostridia</taxon>
        <taxon>Lachnospirales</taxon>
        <taxon>Lachnospiraceae</taxon>
        <taxon>Velocimicrobium</taxon>
    </lineage>
</organism>
<reference evidence="1 2" key="1">
    <citation type="submission" date="2019-08" db="EMBL/GenBank/DDBJ databases">
        <title>In-depth cultivation of the pig gut microbiome towards novel bacterial diversity and tailored functional studies.</title>
        <authorList>
            <person name="Wylensek D."/>
            <person name="Hitch T.C.A."/>
            <person name="Clavel T."/>
        </authorList>
    </citation>
    <scope>NUCLEOTIDE SEQUENCE [LARGE SCALE GENOMIC DNA]</scope>
    <source>
        <strain evidence="1 2">WCA-693-APC-MOT-I</strain>
    </source>
</reference>
<dbReference type="AlphaFoldDB" id="A0A6L5XYT7"/>
<protein>
    <submittedName>
        <fullName evidence="1">Uncharacterized protein</fullName>
    </submittedName>
</protein>
<dbReference type="Proteomes" id="UP000482209">
    <property type="component" value="Unassembled WGS sequence"/>
</dbReference>
<dbReference type="RefSeq" id="WP_154519119.1">
    <property type="nucleotide sequence ID" value="NZ_VUMT01000009.1"/>
</dbReference>
<sequence>MDQELLRERLNDVIASGLVAKAISKHTNITTDVLSRFKNGHVCLCPNDADKLKAYLDQVVIPM</sequence>
<proteinExistence type="predicted"/>
<comment type="caution">
    <text evidence="1">The sequence shown here is derived from an EMBL/GenBank/DDBJ whole genome shotgun (WGS) entry which is preliminary data.</text>
</comment>
<evidence type="ECO:0000313" key="2">
    <source>
        <dbReference type="Proteomes" id="UP000482209"/>
    </source>
</evidence>
<accession>A0A6L5XYT7</accession>
<dbReference type="EMBL" id="VUMT01000009">
    <property type="protein sequence ID" value="MSS63707.1"/>
    <property type="molecule type" value="Genomic_DNA"/>
</dbReference>
<evidence type="ECO:0000313" key="1">
    <source>
        <dbReference type="EMBL" id="MSS63707.1"/>
    </source>
</evidence>
<keyword evidence="2" id="KW-1185">Reference proteome</keyword>
<gene>
    <name evidence="1" type="ORF">FYJ58_07425</name>
</gene>
<name>A0A6L5XYT7_9FIRM</name>